<organism evidence="1 2">
    <name type="scientific">Parasponia andersonii</name>
    <name type="common">Sponia andersonii</name>
    <dbReference type="NCBI Taxonomy" id="3476"/>
    <lineage>
        <taxon>Eukaryota</taxon>
        <taxon>Viridiplantae</taxon>
        <taxon>Streptophyta</taxon>
        <taxon>Embryophyta</taxon>
        <taxon>Tracheophyta</taxon>
        <taxon>Spermatophyta</taxon>
        <taxon>Magnoliopsida</taxon>
        <taxon>eudicotyledons</taxon>
        <taxon>Gunneridae</taxon>
        <taxon>Pentapetalae</taxon>
        <taxon>rosids</taxon>
        <taxon>fabids</taxon>
        <taxon>Rosales</taxon>
        <taxon>Cannabaceae</taxon>
        <taxon>Parasponia</taxon>
    </lineage>
</organism>
<dbReference type="Proteomes" id="UP000237105">
    <property type="component" value="Unassembled WGS sequence"/>
</dbReference>
<gene>
    <name evidence="1" type="ORF">PanWU01x14_140580</name>
</gene>
<sequence>MGRWIRRRAAEIAPQERGTELVVIRCRKLTCSCSTASTWPAAFRYYLNKCTWREINGEGRRLSGGSRERWSTGLAQNPGWPIAGAQLLVFTRPCRRVLTCARLSPLGLIGRSDREVNALYTRAVGLQ</sequence>
<name>A0A2P5CM26_PARAD</name>
<accession>A0A2P5CM26</accession>
<dbReference type="AlphaFoldDB" id="A0A2P5CM26"/>
<evidence type="ECO:0000313" key="1">
    <source>
        <dbReference type="EMBL" id="PON62065.1"/>
    </source>
</evidence>
<comment type="caution">
    <text evidence="1">The sequence shown here is derived from an EMBL/GenBank/DDBJ whole genome shotgun (WGS) entry which is preliminary data.</text>
</comment>
<proteinExistence type="predicted"/>
<protein>
    <submittedName>
        <fullName evidence="1">Uncharacterized protein</fullName>
    </submittedName>
</protein>
<evidence type="ECO:0000313" key="2">
    <source>
        <dbReference type="Proteomes" id="UP000237105"/>
    </source>
</evidence>
<reference evidence="2" key="1">
    <citation type="submission" date="2016-06" db="EMBL/GenBank/DDBJ databases">
        <title>Parallel loss of symbiosis genes in relatives of nitrogen-fixing non-legume Parasponia.</title>
        <authorList>
            <person name="Van Velzen R."/>
            <person name="Holmer R."/>
            <person name="Bu F."/>
            <person name="Rutten L."/>
            <person name="Van Zeijl A."/>
            <person name="Liu W."/>
            <person name="Santuari L."/>
            <person name="Cao Q."/>
            <person name="Sharma T."/>
            <person name="Shen D."/>
            <person name="Roswanjaya Y."/>
            <person name="Wardhani T."/>
            <person name="Kalhor M.S."/>
            <person name="Jansen J."/>
            <person name="Van den Hoogen J."/>
            <person name="Gungor B."/>
            <person name="Hartog M."/>
            <person name="Hontelez J."/>
            <person name="Verver J."/>
            <person name="Yang W.-C."/>
            <person name="Schijlen E."/>
            <person name="Repin R."/>
            <person name="Schilthuizen M."/>
            <person name="Schranz E."/>
            <person name="Heidstra R."/>
            <person name="Miyata K."/>
            <person name="Fedorova E."/>
            <person name="Kohlen W."/>
            <person name="Bisseling T."/>
            <person name="Smit S."/>
            <person name="Geurts R."/>
        </authorList>
    </citation>
    <scope>NUCLEOTIDE SEQUENCE [LARGE SCALE GENOMIC DNA]</scope>
    <source>
        <strain evidence="2">cv. WU1-14</strain>
    </source>
</reference>
<keyword evidence="2" id="KW-1185">Reference proteome</keyword>
<dbReference type="EMBL" id="JXTB01000116">
    <property type="protein sequence ID" value="PON62065.1"/>
    <property type="molecule type" value="Genomic_DNA"/>
</dbReference>